<dbReference type="PANTHER" id="PTHR30298">
    <property type="entry name" value="H REPEAT-ASSOCIATED PREDICTED TRANSPOSASE"/>
    <property type="match status" value="1"/>
</dbReference>
<dbReference type="OrthoDB" id="9815086at2"/>
<dbReference type="Proteomes" id="UP000070224">
    <property type="component" value="Unassembled WGS sequence"/>
</dbReference>
<proteinExistence type="predicted"/>
<name>A0A134AYP1_9PORP</name>
<accession>A0A134AYP1</accession>
<dbReference type="AlphaFoldDB" id="A0A134AYP1"/>
<dbReference type="EMBL" id="LSDK01000153">
    <property type="protein sequence ID" value="KXB72805.1"/>
    <property type="molecule type" value="Genomic_DNA"/>
</dbReference>
<evidence type="ECO:0000313" key="1">
    <source>
        <dbReference type="EMBL" id="KXB72805.1"/>
    </source>
</evidence>
<protein>
    <recommendedName>
        <fullName evidence="3">Transposase IS4-like domain-containing protein</fullName>
    </recommendedName>
</protein>
<dbReference type="STRING" id="322095.HMPREF3185_02217"/>
<evidence type="ECO:0000313" key="2">
    <source>
        <dbReference type="Proteomes" id="UP000070224"/>
    </source>
</evidence>
<dbReference type="PANTHER" id="PTHR30298:SF0">
    <property type="entry name" value="PROTEIN YBFL-RELATED"/>
    <property type="match status" value="1"/>
</dbReference>
<dbReference type="InterPro" id="IPR051698">
    <property type="entry name" value="Transposase_11-like"/>
</dbReference>
<comment type="caution">
    <text evidence="1">The sequence shown here is derived from an EMBL/GenBank/DDBJ whole genome shotgun (WGS) entry which is preliminary data.</text>
</comment>
<gene>
    <name evidence="1" type="ORF">HMPREF3185_02217</name>
</gene>
<dbReference type="PATRIC" id="fig|322095.3.peg.2196"/>
<evidence type="ECO:0008006" key="3">
    <source>
        <dbReference type="Google" id="ProtNLM"/>
    </source>
</evidence>
<dbReference type="InterPro" id="IPR047647">
    <property type="entry name" value="ISAs1_transpos"/>
</dbReference>
<sequence>MDELDVTNALITLDALGCQRQVADQILQVGGNYLLQVKSNQPTLLQEIEDSFPKTGKGCTLHKEEDLGHGRIETRQMKSLVLTPEMQEDSYTFKDWAGLRASTSSLASATKNARGRRLVRFPITSVLYRIVSVSSEPYVITGK</sequence>
<reference evidence="2" key="1">
    <citation type="submission" date="2016-01" db="EMBL/GenBank/DDBJ databases">
        <authorList>
            <person name="Mitreva M."/>
            <person name="Pepin K.H."/>
            <person name="Mihindukulasuriya K.A."/>
            <person name="Fulton R."/>
            <person name="Fronick C."/>
            <person name="O'Laughlin M."/>
            <person name="Miner T."/>
            <person name="Herter B."/>
            <person name="Rosa B.A."/>
            <person name="Cordes M."/>
            <person name="Tomlinson C."/>
            <person name="Wollam A."/>
            <person name="Palsikar V.B."/>
            <person name="Mardis E.R."/>
            <person name="Wilson R.K."/>
        </authorList>
    </citation>
    <scope>NUCLEOTIDE SEQUENCE [LARGE SCALE GENOMIC DNA]</scope>
    <source>
        <strain evidence="2">KA00683</strain>
    </source>
</reference>
<keyword evidence="2" id="KW-1185">Reference proteome</keyword>
<organism evidence="1 2">
    <name type="scientific">Porphyromonas somerae</name>
    <dbReference type="NCBI Taxonomy" id="322095"/>
    <lineage>
        <taxon>Bacteria</taxon>
        <taxon>Pseudomonadati</taxon>
        <taxon>Bacteroidota</taxon>
        <taxon>Bacteroidia</taxon>
        <taxon>Bacteroidales</taxon>
        <taxon>Porphyromonadaceae</taxon>
        <taxon>Porphyromonas</taxon>
    </lineage>
</organism>
<dbReference type="NCBIfam" id="NF033564">
    <property type="entry name" value="transpos_ISAs1"/>
    <property type="match status" value="1"/>
</dbReference>